<organism evidence="1">
    <name type="scientific">Salvia splendens</name>
    <name type="common">Scarlet sage</name>
    <dbReference type="NCBI Taxonomy" id="180675"/>
    <lineage>
        <taxon>Eukaryota</taxon>
        <taxon>Viridiplantae</taxon>
        <taxon>Streptophyta</taxon>
        <taxon>Embryophyta</taxon>
        <taxon>Tracheophyta</taxon>
        <taxon>Spermatophyta</taxon>
        <taxon>Magnoliopsida</taxon>
        <taxon>eudicotyledons</taxon>
        <taxon>Gunneridae</taxon>
        <taxon>Pentapetalae</taxon>
        <taxon>asterids</taxon>
        <taxon>lamiids</taxon>
        <taxon>Lamiales</taxon>
        <taxon>Lamiaceae</taxon>
        <taxon>Nepetoideae</taxon>
        <taxon>Mentheae</taxon>
        <taxon>Salviinae</taxon>
        <taxon>Salvia</taxon>
        <taxon>Salvia subgen. Calosphace</taxon>
        <taxon>core Calosphace</taxon>
    </lineage>
</organism>
<dbReference type="PANTHER" id="PTHR10775:SF182">
    <property type="entry name" value="TRANSPOSON, EN_SPM-LIKE, TRANSPOSASE-ASSOCIATED DOMAIN PROTEIN-RELATED"/>
    <property type="match status" value="1"/>
</dbReference>
<proteinExistence type="predicted"/>
<evidence type="ECO:0008006" key="3">
    <source>
        <dbReference type="Google" id="ProtNLM"/>
    </source>
</evidence>
<gene>
    <name evidence="1" type="ORF">SASPL_108492</name>
</gene>
<reference evidence="1" key="2">
    <citation type="submission" date="2020-08" db="EMBL/GenBank/DDBJ databases">
        <title>Plant Genome Project.</title>
        <authorList>
            <person name="Zhang R.-G."/>
        </authorList>
    </citation>
    <scope>NUCLEOTIDE SEQUENCE</scope>
    <source>
        <strain evidence="1">Huo1</strain>
        <tissue evidence="1">Leaf</tissue>
    </source>
</reference>
<dbReference type="EMBL" id="PNBA02000003">
    <property type="protein sequence ID" value="KAG6430426.1"/>
    <property type="molecule type" value="Genomic_DNA"/>
</dbReference>
<dbReference type="Proteomes" id="UP000298416">
    <property type="component" value="Unassembled WGS sequence"/>
</dbReference>
<dbReference type="InterPro" id="IPR004242">
    <property type="entry name" value="Transposase_21"/>
</dbReference>
<protein>
    <recommendedName>
        <fullName evidence="3">Transposase</fullName>
    </recommendedName>
</protein>
<dbReference type="PANTHER" id="PTHR10775">
    <property type="entry name" value="OS08G0208400 PROTEIN"/>
    <property type="match status" value="1"/>
</dbReference>
<name>A0A8X8YID2_SALSN</name>
<evidence type="ECO:0000313" key="2">
    <source>
        <dbReference type="Proteomes" id="UP000298416"/>
    </source>
</evidence>
<accession>A0A8X8YID2</accession>
<dbReference type="AlphaFoldDB" id="A0A8X8YID2"/>
<comment type="caution">
    <text evidence="1">The sequence shown here is derived from an EMBL/GenBank/DDBJ whole genome shotgun (WGS) entry which is preliminary data.</text>
</comment>
<sequence length="423" mass="49300">MVHDVWGQSGAHEHWQYVPPTYMPEPPFNESQQFYNLLEASKSDLWEGCDYSKLSTNARIMTMKSIGEIHCCKKGCMIYWREDENRTECKVCGQARFKDNGRSPFKKMYYFPLGPRLRRLYASGVTAQSMRWHAEHAQTAGERRHPADSIAWKTFDKTHPLFASESRNVKLALSTDGFQPFGQSGSQYSLWSEERFLNRNHRFRKDKKNFIKNITEHSGPPSILNGEEILDNLEQFECKRVFDEEKNIFDNIFNTIMNVEGKTKDNANARRDLEELGIRPELWPCDGCIDMKKHKLYGMKSHDCHVFMQLLLPIGLRELLPHGVWEPLIELSNFFRDLIATVIREADMTKYMSRLTGAIPRDARKTVNRDMRKPLAHFSCKVICCKEELQAMREQITIEVCGEMEQRNEASRAELERQNAASR</sequence>
<reference evidence="1" key="1">
    <citation type="submission" date="2018-01" db="EMBL/GenBank/DDBJ databases">
        <authorList>
            <person name="Mao J.F."/>
        </authorList>
    </citation>
    <scope>NUCLEOTIDE SEQUENCE</scope>
    <source>
        <strain evidence="1">Huo1</strain>
        <tissue evidence="1">Leaf</tissue>
    </source>
</reference>
<evidence type="ECO:0000313" key="1">
    <source>
        <dbReference type="EMBL" id="KAG6430426.1"/>
    </source>
</evidence>
<dbReference type="Pfam" id="PF02992">
    <property type="entry name" value="Transposase_21"/>
    <property type="match status" value="1"/>
</dbReference>
<keyword evidence="2" id="KW-1185">Reference proteome</keyword>